<dbReference type="Proteomes" id="UP001433872">
    <property type="component" value="Segment"/>
</dbReference>
<organism evidence="1 2">
    <name type="scientific">Pseudomonas phage vB_PpuM-KoPa-4</name>
    <dbReference type="NCBI Taxonomy" id="3132618"/>
    <lineage>
        <taxon>Viruses</taxon>
        <taxon>Duplodnaviria</taxon>
        <taxon>Heunggongvirae</taxon>
        <taxon>Uroviricota</taxon>
        <taxon>Caudoviricetes</taxon>
        <taxon>Vandenendeviridae</taxon>
        <taxon>Gorskivirinae</taxon>
        <taxon>Tartuvirus</taxon>
        <taxon>Tartuvirus kopa4</taxon>
    </lineage>
</organism>
<protein>
    <submittedName>
        <fullName evidence="1">Uncharacterized protein</fullName>
    </submittedName>
</protein>
<keyword evidence="2" id="KW-1185">Reference proteome</keyword>
<name>A0AAX4MXV3_9CAUD</name>
<gene>
    <name evidence="1" type="ORF">KoPa4_00079</name>
</gene>
<dbReference type="EMBL" id="PP496414">
    <property type="protein sequence ID" value="WYV99247.1"/>
    <property type="molecule type" value="Genomic_DNA"/>
</dbReference>
<proteinExistence type="predicted"/>
<evidence type="ECO:0000313" key="1">
    <source>
        <dbReference type="EMBL" id="WYV99247.1"/>
    </source>
</evidence>
<sequence length="74" mass="8531">MSTKLELRDKNGVLRCLVGKDMTRTLIRRYIGEWKDNSKGESCYHFKEKAVYGNHDIGIAIFPGDFINVEDSYS</sequence>
<accession>A0AAX4MXV3</accession>
<reference evidence="1" key="1">
    <citation type="submission" date="2024-03" db="EMBL/GenBank/DDBJ databases">
        <title>Isolation and characterization of a phage collection against Pseudomonas putida.</title>
        <authorList>
            <person name="Brauer A."/>
            <person name="Rosendahl S."/>
            <person name="Kangsep A."/>
            <person name="Rikberg R."/>
            <person name="Lewanczyk A.C."/>
            <person name="Horak R."/>
            <person name="Tamman H."/>
        </authorList>
    </citation>
    <scope>NUCLEOTIDE SEQUENCE</scope>
</reference>
<evidence type="ECO:0000313" key="2">
    <source>
        <dbReference type="Proteomes" id="UP001433872"/>
    </source>
</evidence>